<evidence type="ECO:0000256" key="1">
    <source>
        <dbReference type="SAM" id="MobiDB-lite"/>
    </source>
</evidence>
<proteinExistence type="predicted"/>
<dbReference type="EMBL" id="AY223810">
    <property type="protein sequence ID" value="AAP74083.1"/>
    <property type="molecule type" value="Genomic_DNA"/>
</dbReference>
<feature type="region of interest" description="Disordered" evidence="1">
    <location>
        <begin position="280"/>
        <end position="299"/>
    </location>
</feature>
<gene>
    <name evidence="2" type="ORF">PBD2.198</name>
</gene>
<protein>
    <recommendedName>
        <fullName evidence="3">DUF3560 domain-containing protein</fullName>
    </recommendedName>
</protein>
<organism evidence="2">
    <name type="scientific">Rhodococcus erythropolis</name>
    <name type="common">Arthrobacter picolinophilus</name>
    <dbReference type="NCBI Taxonomy" id="1833"/>
    <lineage>
        <taxon>Bacteria</taxon>
        <taxon>Bacillati</taxon>
        <taxon>Actinomycetota</taxon>
        <taxon>Actinomycetes</taxon>
        <taxon>Mycobacteriales</taxon>
        <taxon>Nocardiaceae</taxon>
        <taxon>Rhodococcus</taxon>
        <taxon>Rhodococcus erythropolis group</taxon>
    </lineage>
</organism>
<feature type="compositionally biased region" description="Basic and acidic residues" evidence="1">
    <location>
        <begin position="1"/>
        <end position="11"/>
    </location>
</feature>
<geneLocation type="plasmid" evidence="2">
    <name>pBD2</name>
</geneLocation>
<reference evidence="2" key="1">
    <citation type="journal article" date="2003" name="J. Bacteriol.">
        <title>Complete nucleotide sequence and genetic organization of the 210-kilobase linear plasmid of Rhodococcus erythropolis BD2.</title>
        <authorList>
            <person name="Stecker C."/>
            <person name="Johann A."/>
            <person name="Herzberg C."/>
            <person name="Averhoff B."/>
            <person name="Gottschalk G."/>
        </authorList>
    </citation>
    <scope>NUCLEOTIDE SEQUENCE</scope>
    <source>
        <strain evidence="2">BD2</strain>
        <plasmid evidence="2">pBD2</plasmid>
    </source>
</reference>
<evidence type="ECO:0008006" key="3">
    <source>
        <dbReference type="Google" id="ProtNLM"/>
    </source>
</evidence>
<feature type="compositionally biased region" description="Basic residues" evidence="1">
    <location>
        <begin position="99"/>
        <end position="124"/>
    </location>
</feature>
<dbReference type="AlphaFoldDB" id="Q6XMU8"/>
<dbReference type="InterPro" id="IPR021944">
    <property type="entry name" value="DUF3560"/>
</dbReference>
<feature type="region of interest" description="Disordered" evidence="1">
    <location>
        <begin position="1"/>
        <end position="125"/>
    </location>
</feature>
<name>Q6XMU8_RHOER</name>
<keyword evidence="2" id="KW-0614">Plasmid</keyword>
<sequence>MAGRTLPDRLQDPGLVLAPGREHRHPHPAALPRPGQRPRAPSDAPHHHGRRVGAERWPHPGPGRRLRAVGTRTRRRHRPGLDRPPRGETRPRTCGRAVPPRRVRHARRQGRHQSRRPHSPRGPRRALGLAVRQMTCKPDLLTCTTSTRKDGPLMSALIITHSHADGTLIDGTARGDGSGEVLKAHRWRWSRNLGSWYIPQSRDRRAKQAQITTTAAALRAAGFTVEVDIDDDYRTTAEVEADKIARQQGRVDALGAKAERKAGAAESAWAADQAAHDALPEGGEPIKVGHSSEARHRRAVEKSWSTLGKAVGAEREAAAARGRADAAAKTTDHRYAPVTVARRIDKLTAELRRFERDRDGYSRTLHTNAQTGQKYVETHEPATGSYRDRVLAEIEHTADELAYWEGVRAAQIAEGVVTIYSREVVVVGDLISYAGHHHRVLKVNAKSVTIGSIVGGSWTDRVPYSEIRGLRDADGHVVRIVDGARVIDTATAA</sequence>
<accession>Q6XMU8</accession>
<feature type="compositionally biased region" description="Basic and acidic residues" evidence="1">
    <location>
        <begin position="79"/>
        <end position="91"/>
    </location>
</feature>
<evidence type="ECO:0000313" key="2">
    <source>
        <dbReference type="EMBL" id="AAP74083.1"/>
    </source>
</evidence>
<feature type="compositionally biased region" description="Basic residues" evidence="1">
    <location>
        <begin position="62"/>
        <end position="78"/>
    </location>
</feature>
<dbReference type="Pfam" id="PF12083">
    <property type="entry name" value="DUF3560"/>
    <property type="match status" value="1"/>
</dbReference>